<feature type="region of interest" description="Disordered" evidence="1">
    <location>
        <begin position="79"/>
        <end position="98"/>
    </location>
</feature>
<evidence type="ECO:0000256" key="1">
    <source>
        <dbReference type="SAM" id="MobiDB-lite"/>
    </source>
</evidence>
<proteinExistence type="predicted"/>
<dbReference type="EMBL" id="HE797617">
    <property type="protein sequence ID" value="CCM07024.1"/>
    <property type="molecule type" value="Genomic_DNA"/>
</dbReference>
<dbReference type="InParanoid" id="J7S6C0"/>
<name>J7S6C0_9APHY</name>
<feature type="compositionally biased region" description="Low complexity" evidence="1">
    <location>
        <begin position="151"/>
        <end position="163"/>
    </location>
</feature>
<feature type="region of interest" description="Disordered" evidence="1">
    <location>
        <begin position="147"/>
        <end position="174"/>
    </location>
</feature>
<dbReference type="GeneID" id="24101924"/>
<keyword evidence="3" id="KW-1185">Reference proteome</keyword>
<dbReference type="AlphaFoldDB" id="J7S6C0"/>
<organism evidence="2 3">
    <name type="scientific">Fibroporia radiculosa</name>
    <dbReference type="NCBI Taxonomy" id="599839"/>
    <lineage>
        <taxon>Eukaryota</taxon>
        <taxon>Fungi</taxon>
        <taxon>Dikarya</taxon>
        <taxon>Basidiomycota</taxon>
        <taxon>Agaricomycotina</taxon>
        <taxon>Agaricomycetes</taxon>
        <taxon>Polyporales</taxon>
        <taxon>Fibroporiaceae</taxon>
        <taxon>Fibroporia</taxon>
    </lineage>
</organism>
<gene>
    <name evidence="2" type="ORF">FIBRA_09343</name>
</gene>
<dbReference type="Proteomes" id="UP000006352">
    <property type="component" value="Unassembled WGS sequence"/>
</dbReference>
<dbReference type="RefSeq" id="XP_012177045.1">
    <property type="nucleotide sequence ID" value="XM_012321655.1"/>
</dbReference>
<dbReference type="HOGENOM" id="CLU_1283279_0_0_1"/>
<reference evidence="2 3" key="1">
    <citation type="journal article" date="2012" name="Appl. Environ. Microbiol.">
        <title>Short-read sequencing for genomic analysis of the brown rot fungus Fibroporia radiculosa.</title>
        <authorList>
            <person name="Tang J.D."/>
            <person name="Perkins A.D."/>
            <person name="Sonstegard T.S."/>
            <person name="Schroeder S.G."/>
            <person name="Burgess S.C."/>
            <person name="Diehl S.V."/>
        </authorList>
    </citation>
    <scope>NUCLEOTIDE SEQUENCE [LARGE SCALE GENOMIC DNA]</scope>
    <source>
        <strain evidence="2 3">TFFH 294</strain>
    </source>
</reference>
<sequence>MDFFPVRFSVYLCLVNSIGKRPGHVQMDFSRTLAPSAGLSHVCANPSVTASMGTADAVEHTSVPCSGARAKRRHEYTTIAGKSRPAAASKSVRESKMSQMTEVRGHLRGAPCVCMGVTDLDAAPLPRPSAPVAPSHLLAPPAVVPSLRQDSTPAASSSTPPSSVHNKQQPQPSALPVQPFASVAQHPHSPETIFAMIKDLGNAFLPSYMGGNANG</sequence>
<evidence type="ECO:0000313" key="3">
    <source>
        <dbReference type="Proteomes" id="UP000006352"/>
    </source>
</evidence>
<accession>J7S6C0</accession>
<protein>
    <submittedName>
        <fullName evidence="2">Uncharacterized protein</fullName>
    </submittedName>
</protein>
<evidence type="ECO:0000313" key="2">
    <source>
        <dbReference type="EMBL" id="CCM07024.1"/>
    </source>
</evidence>